<organism evidence="4 5">
    <name type="scientific">Rhodocista pekingensis</name>
    <dbReference type="NCBI Taxonomy" id="201185"/>
    <lineage>
        <taxon>Bacteria</taxon>
        <taxon>Pseudomonadati</taxon>
        <taxon>Pseudomonadota</taxon>
        <taxon>Alphaproteobacteria</taxon>
        <taxon>Rhodospirillales</taxon>
        <taxon>Azospirillaceae</taxon>
        <taxon>Rhodocista</taxon>
    </lineage>
</organism>
<comment type="caution">
    <text evidence="4">The sequence shown here is derived from an EMBL/GenBank/DDBJ whole genome shotgun (WGS) entry which is preliminary data.</text>
</comment>
<comment type="pathway">
    <text evidence="1">Bacterial outer membrane biogenesis; LPS O-antigen biosynthesis.</text>
</comment>
<comment type="similarity">
    <text evidence="2">Belongs to the NAD(P)-dependent epimerase/dehydratase family.</text>
</comment>
<reference evidence="5" key="1">
    <citation type="journal article" date="2019" name="Int. J. Syst. Evol. Microbiol.">
        <title>The Global Catalogue of Microorganisms (GCM) 10K type strain sequencing project: providing services to taxonomists for standard genome sequencing and annotation.</title>
        <authorList>
            <consortium name="The Broad Institute Genomics Platform"/>
            <consortium name="The Broad Institute Genome Sequencing Center for Infectious Disease"/>
            <person name="Wu L."/>
            <person name="Ma J."/>
        </authorList>
    </citation>
    <scope>NUCLEOTIDE SEQUENCE [LARGE SCALE GENOMIC DNA]</scope>
    <source>
        <strain evidence="5">CGMCC 1.16275</strain>
    </source>
</reference>
<evidence type="ECO:0000313" key="4">
    <source>
        <dbReference type="EMBL" id="MFC7333136.1"/>
    </source>
</evidence>
<accession>A0ABW2KSW9</accession>
<evidence type="ECO:0000259" key="3">
    <source>
        <dbReference type="Pfam" id="PF01370"/>
    </source>
</evidence>
<feature type="domain" description="NAD-dependent epimerase/dehydratase" evidence="3">
    <location>
        <begin position="31"/>
        <end position="246"/>
    </location>
</feature>
<proteinExistence type="inferred from homology"/>
<name>A0ABW2KSW9_9PROT</name>
<dbReference type="Gene3D" id="3.40.50.720">
    <property type="entry name" value="NAD(P)-binding Rossmann-like Domain"/>
    <property type="match status" value="1"/>
</dbReference>
<dbReference type="InterPro" id="IPR001509">
    <property type="entry name" value="Epimerase_deHydtase"/>
</dbReference>
<dbReference type="Pfam" id="PF01370">
    <property type="entry name" value="Epimerase"/>
    <property type="match status" value="1"/>
</dbReference>
<dbReference type="PANTHER" id="PTHR43000">
    <property type="entry name" value="DTDP-D-GLUCOSE 4,6-DEHYDRATASE-RELATED"/>
    <property type="match status" value="1"/>
</dbReference>
<evidence type="ECO:0000313" key="5">
    <source>
        <dbReference type="Proteomes" id="UP001596456"/>
    </source>
</evidence>
<dbReference type="Proteomes" id="UP001596456">
    <property type="component" value="Unassembled WGS sequence"/>
</dbReference>
<keyword evidence="5" id="KW-1185">Reference proteome</keyword>
<evidence type="ECO:0000256" key="1">
    <source>
        <dbReference type="ARBA" id="ARBA00005125"/>
    </source>
</evidence>
<dbReference type="InterPro" id="IPR036291">
    <property type="entry name" value="NAD(P)-bd_dom_sf"/>
</dbReference>
<dbReference type="SUPFAM" id="SSF51735">
    <property type="entry name" value="NAD(P)-binding Rossmann-fold domains"/>
    <property type="match status" value="1"/>
</dbReference>
<gene>
    <name evidence="4" type="ORF">ACFQPS_08170</name>
</gene>
<dbReference type="RefSeq" id="WP_377358014.1">
    <property type="nucleotide sequence ID" value="NZ_JBHTCM010000009.1"/>
</dbReference>
<evidence type="ECO:0000256" key="2">
    <source>
        <dbReference type="ARBA" id="ARBA00007637"/>
    </source>
</evidence>
<dbReference type="EMBL" id="JBHTCM010000009">
    <property type="protein sequence ID" value="MFC7333136.1"/>
    <property type="molecule type" value="Genomic_DNA"/>
</dbReference>
<sequence>MPATPPPSSLRPPSAVTPPSIDVSALRGRRVLVIGASGFLGAHLVARLGRLGAQVWGMSRSPWRPGLPTEPVGWWPCDASVPERLAEAFAHIRPEIVYHLTSDSRGGREVDLIGESIRNDVIATVNVLVEATRRGVDRLVLAASLEEPTGDAGEAVPSSPYAAAKWTTAGYARMMAALHGLPVTVLRLMMTYGPGQKDYKVIPASILALLRGEPARLGSGLRPVDWVFVDDVTDAFLRAGLAPYTGAGSIDIGSGRLVTLRDCLTLAGEMLGRTDLLRFGALPDRALEMVRAADTGPALERLGWRATTTLAEGLTRTIGHYREHLEGKPLAEERPTLARAG</sequence>
<protein>
    <submittedName>
        <fullName evidence="4">NAD-dependent epimerase/dehydratase family protein</fullName>
    </submittedName>
</protein>